<accession>A0A7R9AL27</accession>
<protein>
    <submittedName>
        <fullName evidence="1">Uncharacterized protein</fullName>
    </submittedName>
</protein>
<gene>
    <name evidence="1" type="ORF">TSIB3V08_LOCUS466</name>
</gene>
<sequence length="508" mass="57527">MDEGEEEIQQTIREQRDVATCKPLFFKEPHCNLVGMNNTLPYPQCCPHYDCAKDWPADDWDSGAINSAGSIEGSFPKMISHSPFTRMLGRKMNTSGLMQAIEIVSSSLQRLRENDEFLLIWGEANKIIVTNNLQPLSLPRQKKPPMRYTSPATAFTSTSVEDYLHHEYFAIIDTAVGGLKSRFDQEGLDHMRKLERSLLKGEINPVLKMYPEINEKDFEIEQNMFFRLSAPTCVEDALTAFRRLSPETQTIRVELDHRRQAELEVQISVGGTFYPTPRQTVIRRGSCCWFRKVKSSPTDRGSRQCNLFVLCRGDVRKVRSEGKVKSGLTAVIHSQMLGGHTLCYVAVRKTLKLVLVTQHGRRQGNKTNPLSVQEAIVVPTVTLTIFLNTWLAIPVTAYMVDKTYYFLPYEHGKLKNDTKGFRMNQKGTSEDCNFTPPYGLKIYSTVPASKGRQVTSLHDIPFADNAWRSEAMTTILNCFRHAVHGIGRSSRGIAIEVAARNSLDRRLA</sequence>
<dbReference type="AlphaFoldDB" id="A0A7R9AL27"/>
<reference evidence="1" key="1">
    <citation type="submission" date="2020-11" db="EMBL/GenBank/DDBJ databases">
        <authorList>
            <person name="Tran Van P."/>
        </authorList>
    </citation>
    <scope>NUCLEOTIDE SEQUENCE</scope>
</reference>
<dbReference type="EMBL" id="OC000110">
    <property type="protein sequence ID" value="CAD7256177.1"/>
    <property type="molecule type" value="Genomic_DNA"/>
</dbReference>
<proteinExistence type="predicted"/>
<name>A0A7R9AL27_TIMSH</name>
<organism evidence="1">
    <name type="scientific">Timema shepardi</name>
    <name type="common">Walking stick</name>
    <dbReference type="NCBI Taxonomy" id="629360"/>
    <lineage>
        <taxon>Eukaryota</taxon>
        <taxon>Metazoa</taxon>
        <taxon>Ecdysozoa</taxon>
        <taxon>Arthropoda</taxon>
        <taxon>Hexapoda</taxon>
        <taxon>Insecta</taxon>
        <taxon>Pterygota</taxon>
        <taxon>Neoptera</taxon>
        <taxon>Polyneoptera</taxon>
        <taxon>Phasmatodea</taxon>
        <taxon>Timematodea</taxon>
        <taxon>Timematoidea</taxon>
        <taxon>Timematidae</taxon>
        <taxon>Timema</taxon>
    </lineage>
</organism>
<evidence type="ECO:0000313" key="1">
    <source>
        <dbReference type="EMBL" id="CAD7256177.1"/>
    </source>
</evidence>